<proteinExistence type="predicted"/>
<keyword evidence="12" id="KW-0902">Two-component regulatory system</keyword>
<dbReference type="PRINTS" id="PR00344">
    <property type="entry name" value="BCTRLSENSOR"/>
</dbReference>
<keyword evidence="16" id="KW-1185">Reference proteome</keyword>
<dbReference type="SMART" id="SM00387">
    <property type="entry name" value="HATPase_c"/>
    <property type="match status" value="1"/>
</dbReference>
<evidence type="ECO:0000256" key="9">
    <source>
        <dbReference type="ARBA" id="ARBA00022777"/>
    </source>
</evidence>
<dbReference type="InterPro" id="IPR000014">
    <property type="entry name" value="PAS"/>
</dbReference>
<dbReference type="InterPro" id="IPR035965">
    <property type="entry name" value="PAS-like_dom_sf"/>
</dbReference>
<keyword evidence="13" id="KW-0472">Membrane</keyword>
<dbReference type="EMBL" id="BAAAYN010000047">
    <property type="protein sequence ID" value="GAA3395186.1"/>
    <property type="molecule type" value="Genomic_DNA"/>
</dbReference>
<dbReference type="Proteomes" id="UP001501676">
    <property type="component" value="Unassembled WGS sequence"/>
</dbReference>
<dbReference type="InterPro" id="IPR003594">
    <property type="entry name" value="HATPase_dom"/>
</dbReference>
<keyword evidence="8" id="KW-0547">Nucleotide-binding</keyword>
<evidence type="ECO:0000313" key="15">
    <source>
        <dbReference type="EMBL" id="GAA3395186.1"/>
    </source>
</evidence>
<evidence type="ECO:0000256" key="6">
    <source>
        <dbReference type="ARBA" id="ARBA00022679"/>
    </source>
</evidence>
<evidence type="ECO:0000256" key="8">
    <source>
        <dbReference type="ARBA" id="ARBA00022741"/>
    </source>
</evidence>
<accession>A0ABP6T8K3</accession>
<evidence type="ECO:0000256" key="4">
    <source>
        <dbReference type="ARBA" id="ARBA00022475"/>
    </source>
</evidence>
<dbReference type="InterPro" id="IPR029151">
    <property type="entry name" value="Sensor-like_sf"/>
</dbReference>
<dbReference type="InterPro" id="IPR036890">
    <property type="entry name" value="HATPase_C_sf"/>
</dbReference>
<comment type="subcellular location">
    <subcellularLocation>
        <location evidence="2">Cell membrane</location>
        <topology evidence="2">Multi-pass membrane protein</topology>
    </subcellularLocation>
</comment>
<dbReference type="SMART" id="SM00091">
    <property type="entry name" value="PAS"/>
    <property type="match status" value="1"/>
</dbReference>
<gene>
    <name evidence="15" type="ORF">GCM10020369_67390</name>
</gene>
<evidence type="ECO:0000256" key="11">
    <source>
        <dbReference type="ARBA" id="ARBA00022989"/>
    </source>
</evidence>
<dbReference type="GO" id="GO:0016301">
    <property type="term" value="F:kinase activity"/>
    <property type="evidence" value="ECO:0007669"/>
    <property type="project" value="UniProtKB-KW"/>
</dbReference>
<organism evidence="15 16">
    <name type="scientific">Cryptosporangium minutisporangium</name>
    <dbReference type="NCBI Taxonomy" id="113569"/>
    <lineage>
        <taxon>Bacteria</taxon>
        <taxon>Bacillati</taxon>
        <taxon>Actinomycetota</taxon>
        <taxon>Actinomycetes</taxon>
        <taxon>Cryptosporangiales</taxon>
        <taxon>Cryptosporangiaceae</taxon>
        <taxon>Cryptosporangium</taxon>
    </lineage>
</organism>
<dbReference type="InterPro" id="IPR005467">
    <property type="entry name" value="His_kinase_dom"/>
</dbReference>
<evidence type="ECO:0000313" key="16">
    <source>
        <dbReference type="Proteomes" id="UP001501676"/>
    </source>
</evidence>
<dbReference type="InterPro" id="IPR033463">
    <property type="entry name" value="sCache_3"/>
</dbReference>
<dbReference type="Gene3D" id="3.30.450.20">
    <property type="entry name" value="PAS domain"/>
    <property type="match status" value="2"/>
</dbReference>
<keyword evidence="9 15" id="KW-0418">Kinase</keyword>
<evidence type="ECO:0000256" key="2">
    <source>
        <dbReference type="ARBA" id="ARBA00004651"/>
    </source>
</evidence>
<dbReference type="SUPFAM" id="SSF103190">
    <property type="entry name" value="Sensory domain-like"/>
    <property type="match status" value="1"/>
</dbReference>
<dbReference type="RefSeq" id="WP_345732302.1">
    <property type="nucleotide sequence ID" value="NZ_BAAAYN010000047.1"/>
</dbReference>
<sequence length="517" mass="54615">MLRPRDWSLARQLLALQIAVVTVVVAAGLGGAIAQAEHATEERAATRALAIARAVAATPDVRTALALPAPSTVLQPHAEGVRRATGTDFVVVMSTDGIRYSHPDATQIGKKFLGHIDDAVRGDAFTETYTGTLGPSVRAVVPVIADGAVRGLVAVGIVRSAIDRSLQGQLPTLALAGVLALLLAAGGTWLVNRRLRRQTHDLGPRELSRMYAYYDAVLHAVGEGLLLLDRDGRVQLVNDEARRLLALPTDVVGRRLDTLPMLGDGGPRVDEIHLTGDRVLVVNQRPAGDGSVVTLRDHTDLQALTGELDSVRGFAESLRSAAHEASNRLHTVVSLIGLGRVTEALEFATGELALSQRLADRVVESVEEPVLVALLLGKVAQASERGVELVLDPDAQVPPGVADPRDLVTIVGNLIDNAVDAAVAAPPPRRVEVGAWLDDEELVLQVADSGTGLDAAQVEQAFARGWSTKTDERLIGRGLGLALVGQTVHRRGGRIDVTGDGGAVFTVRLPVRARVPS</sequence>
<dbReference type="SUPFAM" id="SSF55785">
    <property type="entry name" value="PYP-like sensor domain (PAS domain)"/>
    <property type="match status" value="1"/>
</dbReference>
<evidence type="ECO:0000256" key="3">
    <source>
        <dbReference type="ARBA" id="ARBA00012438"/>
    </source>
</evidence>
<protein>
    <recommendedName>
        <fullName evidence="3">histidine kinase</fullName>
        <ecNumber evidence="3">2.7.13.3</ecNumber>
    </recommendedName>
</protein>
<dbReference type="PROSITE" id="PS50109">
    <property type="entry name" value="HIS_KIN"/>
    <property type="match status" value="1"/>
</dbReference>
<dbReference type="EC" id="2.7.13.3" evidence="3"/>
<dbReference type="SUPFAM" id="SSF55874">
    <property type="entry name" value="ATPase domain of HSP90 chaperone/DNA topoisomerase II/histidine kinase"/>
    <property type="match status" value="1"/>
</dbReference>
<comment type="caution">
    <text evidence="15">The sequence shown here is derived from an EMBL/GenBank/DDBJ whole genome shotgun (WGS) entry which is preliminary data.</text>
</comment>
<evidence type="ECO:0000256" key="10">
    <source>
        <dbReference type="ARBA" id="ARBA00022840"/>
    </source>
</evidence>
<evidence type="ECO:0000259" key="14">
    <source>
        <dbReference type="PROSITE" id="PS50109"/>
    </source>
</evidence>
<keyword evidence="10" id="KW-0067">ATP-binding</keyword>
<evidence type="ECO:0000256" key="5">
    <source>
        <dbReference type="ARBA" id="ARBA00022553"/>
    </source>
</evidence>
<reference evidence="16" key="1">
    <citation type="journal article" date="2019" name="Int. J. Syst. Evol. Microbiol.">
        <title>The Global Catalogue of Microorganisms (GCM) 10K type strain sequencing project: providing services to taxonomists for standard genome sequencing and annotation.</title>
        <authorList>
            <consortium name="The Broad Institute Genomics Platform"/>
            <consortium name="The Broad Institute Genome Sequencing Center for Infectious Disease"/>
            <person name="Wu L."/>
            <person name="Ma J."/>
        </authorList>
    </citation>
    <scope>NUCLEOTIDE SEQUENCE [LARGE SCALE GENOMIC DNA]</scope>
    <source>
        <strain evidence="16">JCM 9458</strain>
    </source>
</reference>
<name>A0ABP6T8K3_9ACTN</name>
<keyword evidence="5" id="KW-0597">Phosphoprotein</keyword>
<dbReference type="Pfam" id="PF17203">
    <property type="entry name" value="sCache_3_2"/>
    <property type="match status" value="1"/>
</dbReference>
<dbReference type="Gene3D" id="3.30.565.10">
    <property type="entry name" value="Histidine kinase-like ATPase, C-terminal domain"/>
    <property type="match status" value="1"/>
</dbReference>
<keyword evidence="6" id="KW-0808">Transferase</keyword>
<keyword evidence="7" id="KW-0812">Transmembrane</keyword>
<keyword evidence="4" id="KW-1003">Cell membrane</keyword>
<dbReference type="PANTHER" id="PTHR43547:SF10">
    <property type="entry name" value="SENSOR HISTIDINE KINASE DCUS"/>
    <property type="match status" value="1"/>
</dbReference>
<dbReference type="InterPro" id="IPR004358">
    <property type="entry name" value="Sig_transdc_His_kin-like_C"/>
</dbReference>
<evidence type="ECO:0000256" key="7">
    <source>
        <dbReference type="ARBA" id="ARBA00022692"/>
    </source>
</evidence>
<feature type="domain" description="Histidine kinase" evidence="14">
    <location>
        <begin position="320"/>
        <end position="513"/>
    </location>
</feature>
<evidence type="ECO:0000256" key="13">
    <source>
        <dbReference type="ARBA" id="ARBA00023136"/>
    </source>
</evidence>
<comment type="catalytic activity">
    <reaction evidence="1">
        <text>ATP + protein L-histidine = ADP + protein N-phospho-L-histidine.</text>
        <dbReference type="EC" id="2.7.13.3"/>
    </reaction>
</comment>
<evidence type="ECO:0000256" key="1">
    <source>
        <dbReference type="ARBA" id="ARBA00000085"/>
    </source>
</evidence>
<dbReference type="PANTHER" id="PTHR43547">
    <property type="entry name" value="TWO-COMPONENT HISTIDINE KINASE"/>
    <property type="match status" value="1"/>
</dbReference>
<evidence type="ECO:0000256" key="12">
    <source>
        <dbReference type="ARBA" id="ARBA00023012"/>
    </source>
</evidence>
<keyword evidence="11" id="KW-1133">Transmembrane helix</keyword>
<dbReference type="Pfam" id="PF02518">
    <property type="entry name" value="HATPase_c"/>
    <property type="match status" value="1"/>
</dbReference>